<dbReference type="Proteomes" id="UP000623467">
    <property type="component" value="Unassembled WGS sequence"/>
</dbReference>
<feature type="transmembrane region" description="Helical" evidence="1">
    <location>
        <begin position="13"/>
        <end position="34"/>
    </location>
</feature>
<evidence type="ECO:0000313" key="2">
    <source>
        <dbReference type="EMBL" id="KAF7343772.1"/>
    </source>
</evidence>
<evidence type="ECO:0000313" key="3">
    <source>
        <dbReference type="Proteomes" id="UP000623467"/>
    </source>
</evidence>
<organism evidence="2 3">
    <name type="scientific">Mycena sanguinolenta</name>
    <dbReference type="NCBI Taxonomy" id="230812"/>
    <lineage>
        <taxon>Eukaryota</taxon>
        <taxon>Fungi</taxon>
        <taxon>Dikarya</taxon>
        <taxon>Basidiomycota</taxon>
        <taxon>Agaricomycotina</taxon>
        <taxon>Agaricomycetes</taxon>
        <taxon>Agaricomycetidae</taxon>
        <taxon>Agaricales</taxon>
        <taxon>Marasmiineae</taxon>
        <taxon>Mycenaceae</taxon>
        <taxon>Mycena</taxon>
    </lineage>
</organism>
<keyword evidence="1" id="KW-0472">Membrane</keyword>
<keyword evidence="3" id="KW-1185">Reference proteome</keyword>
<sequence>MSETPVFNASSTLYRYVVIGGLSMVVFIGAMLFWRSRVIERRLALYGPVISVANKASERPRLYDMYLDGHGQLWHEQMPLSAHQLTPTVFKPGKNASRGMDCLISSQLTLALFIAMPFLDARPQKSSSDQTDAESGYALPEKNVPLTMTILLDRLYVLLSLMKLRRMNFLRFLRRRF</sequence>
<dbReference type="AlphaFoldDB" id="A0A8H6XMH5"/>
<dbReference type="EMBL" id="JACAZH010000022">
    <property type="protein sequence ID" value="KAF7343772.1"/>
    <property type="molecule type" value="Genomic_DNA"/>
</dbReference>
<comment type="caution">
    <text evidence="2">The sequence shown here is derived from an EMBL/GenBank/DDBJ whole genome shotgun (WGS) entry which is preliminary data.</text>
</comment>
<reference evidence="2" key="1">
    <citation type="submission" date="2020-05" db="EMBL/GenBank/DDBJ databases">
        <title>Mycena genomes resolve the evolution of fungal bioluminescence.</title>
        <authorList>
            <person name="Tsai I.J."/>
        </authorList>
    </citation>
    <scope>NUCLEOTIDE SEQUENCE</scope>
    <source>
        <strain evidence="2">160909Yilan</strain>
    </source>
</reference>
<keyword evidence="1" id="KW-0812">Transmembrane</keyword>
<protein>
    <submittedName>
        <fullName evidence="2">Uncharacterized protein</fullName>
    </submittedName>
</protein>
<name>A0A8H6XMH5_9AGAR</name>
<proteinExistence type="predicted"/>
<accession>A0A8H6XMH5</accession>
<evidence type="ECO:0000256" key="1">
    <source>
        <dbReference type="SAM" id="Phobius"/>
    </source>
</evidence>
<dbReference type="OrthoDB" id="2991122at2759"/>
<gene>
    <name evidence="2" type="ORF">MSAN_01958200</name>
</gene>
<keyword evidence="1" id="KW-1133">Transmembrane helix</keyword>